<feature type="coiled-coil region" evidence="1">
    <location>
        <begin position="278"/>
        <end position="351"/>
    </location>
</feature>
<proteinExistence type="predicted"/>
<dbReference type="EMBL" id="DF237544">
    <property type="protein sequence ID" value="GAQ90064.1"/>
    <property type="molecule type" value="Genomic_DNA"/>
</dbReference>
<dbReference type="AlphaFoldDB" id="A0A1Y1IGQ5"/>
<keyword evidence="4" id="KW-1185">Reference proteome</keyword>
<feature type="coiled-coil region" evidence="1">
    <location>
        <begin position="546"/>
        <end position="647"/>
    </location>
</feature>
<gene>
    <name evidence="3" type="ORF">KFL_005950020</name>
</gene>
<feature type="coiled-coil region" evidence="1">
    <location>
        <begin position="800"/>
        <end position="841"/>
    </location>
</feature>
<name>A0A1Y1IGQ5_KLENI</name>
<protein>
    <submittedName>
        <fullName evidence="3">Uncharacterized protein</fullName>
    </submittedName>
</protein>
<feature type="region of interest" description="Disordered" evidence="2">
    <location>
        <begin position="49"/>
        <end position="268"/>
    </location>
</feature>
<evidence type="ECO:0000256" key="1">
    <source>
        <dbReference type="SAM" id="Coils"/>
    </source>
</evidence>
<accession>A0A1Y1IGQ5</accession>
<dbReference type="Proteomes" id="UP000054558">
    <property type="component" value="Unassembled WGS sequence"/>
</dbReference>
<feature type="coiled-coil region" evidence="1">
    <location>
        <begin position="673"/>
        <end position="749"/>
    </location>
</feature>
<feature type="compositionally biased region" description="Basic and acidic residues" evidence="2">
    <location>
        <begin position="57"/>
        <end position="74"/>
    </location>
</feature>
<feature type="region of interest" description="Disordered" evidence="2">
    <location>
        <begin position="941"/>
        <end position="968"/>
    </location>
</feature>
<reference evidence="3 4" key="1">
    <citation type="journal article" date="2014" name="Nat. Commun.">
        <title>Klebsormidium flaccidum genome reveals primary factors for plant terrestrial adaptation.</title>
        <authorList>
            <person name="Hori K."/>
            <person name="Maruyama F."/>
            <person name="Fujisawa T."/>
            <person name="Togashi T."/>
            <person name="Yamamoto N."/>
            <person name="Seo M."/>
            <person name="Sato S."/>
            <person name="Yamada T."/>
            <person name="Mori H."/>
            <person name="Tajima N."/>
            <person name="Moriyama T."/>
            <person name="Ikeuchi M."/>
            <person name="Watanabe M."/>
            <person name="Wada H."/>
            <person name="Kobayashi K."/>
            <person name="Saito M."/>
            <person name="Masuda T."/>
            <person name="Sasaki-Sekimoto Y."/>
            <person name="Mashiguchi K."/>
            <person name="Awai K."/>
            <person name="Shimojima M."/>
            <person name="Masuda S."/>
            <person name="Iwai M."/>
            <person name="Nobusawa T."/>
            <person name="Narise T."/>
            <person name="Kondo S."/>
            <person name="Saito H."/>
            <person name="Sato R."/>
            <person name="Murakawa M."/>
            <person name="Ihara Y."/>
            <person name="Oshima-Yamada Y."/>
            <person name="Ohtaka K."/>
            <person name="Satoh M."/>
            <person name="Sonobe K."/>
            <person name="Ishii M."/>
            <person name="Ohtani R."/>
            <person name="Kanamori-Sato M."/>
            <person name="Honoki R."/>
            <person name="Miyazaki D."/>
            <person name="Mochizuki H."/>
            <person name="Umetsu J."/>
            <person name="Higashi K."/>
            <person name="Shibata D."/>
            <person name="Kamiya Y."/>
            <person name="Sato N."/>
            <person name="Nakamura Y."/>
            <person name="Tabata S."/>
            <person name="Ida S."/>
            <person name="Kurokawa K."/>
            <person name="Ohta H."/>
        </authorList>
    </citation>
    <scope>NUCLEOTIDE SEQUENCE [LARGE SCALE GENOMIC DNA]</scope>
    <source>
        <strain evidence="3 4">NIES-2285</strain>
    </source>
</reference>
<evidence type="ECO:0000256" key="2">
    <source>
        <dbReference type="SAM" id="MobiDB-lite"/>
    </source>
</evidence>
<dbReference type="OMA" id="ARHANKE"/>
<feature type="region of interest" description="Disordered" evidence="2">
    <location>
        <begin position="391"/>
        <end position="416"/>
    </location>
</feature>
<feature type="compositionally biased region" description="Basic and acidic residues" evidence="2">
    <location>
        <begin position="213"/>
        <end position="223"/>
    </location>
</feature>
<evidence type="ECO:0000313" key="3">
    <source>
        <dbReference type="EMBL" id="GAQ90064.1"/>
    </source>
</evidence>
<keyword evidence="1" id="KW-0175">Coiled coil</keyword>
<feature type="coiled-coil region" evidence="1">
    <location>
        <begin position="438"/>
        <end position="483"/>
    </location>
</feature>
<organism evidence="3 4">
    <name type="scientific">Klebsormidium nitens</name>
    <name type="common">Green alga</name>
    <name type="synonym">Ulothrix nitens</name>
    <dbReference type="NCBI Taxonomy" id="105231"/>
    <lineage>
        <taxon>Eukaryota</taxon>
        <taxon>Viridiplantae</taxon>
        <taxon>Streptophyta</taxon>
        <taxon>Klebsormidiophyceae</taxon>
        <taxon>Klebsormidiales</taxon>
        <taxon>Klebsormidiaceae</taxon>
        <taxon>Klebsormidium</taxon>
    </lineage>
</organism>
<evidence type="ECO:0000313" key="4">
    <source>
        <dbReference type="Proteomes" id="UP000054558"/>
    </source>
</evidence>
<feature type="compositionally biased region" description="Basic and acidic residues" evidence="2">
    <location>
        <begin position="407"/>
        <end position="416"/>
    </location>
</feature>
<sequence length="968" mass="104058">MGGRNGEPGLEADVWLKSMASPVALATHGRDQGKAVGFLKKGMSRMRAAVQGFGKGTQDEDKQPLLSPHSREQPARGGFESGRSYTGRRPTGSQVSPAPEKESTIRPPVPNRFTSSPPLTRAHAPRSPPYQPTRPEVTPQQPRCPTGSRLPLSSNRSKSAVEKSTPRTGVERAGANPFRQLQPPPKNLSTKQTPAKHAPVKPTPVKPTPVKDTPARRELEFGHAGRRMGNKKLCSANGVAAQEEGATVGKKGASTTQATPGPASPSHPVDLVQQQIALETALAENARLLQDIEQLQTKVAAQSHERAELAARLNHVEVARAGLRSAADEAIRALEAESREAAAREEELALAVVSRAEAAAAAETKVELSEAASAVQQETARELERALLAARAGTTPAPVQTPSAEIARARGDKRAATDARGHLLRTPQEVHEPAVLEMERATAVIQKLLARHQQLANVTDVSLAELREETGEKLREVERAQLLMTETASQLKEQHDALLARAKTTFSCPPSPSSPFDTDQLERVREKAVAHSAGLEDDLAHCRVALAAKKQECAALSAQLAQLEREHAALLRMADEALSALEEGRPAAAAQRAQLAERARESERAAAAAEARVLKLESSLAAAISWVAELEEEADRLKMVEAAAAAQLKAERIAAATERDAAAAREGDLREEIAGLEGDSARLHEELDMLRADKCAQTAVVLAEQEKLEAAREELERAARTVAERESEVRAAKIQVIKLTRELKEAAALTEASAELPDATPDQIQLQLSDMRQLATDLGTKANDATAAAESAERRLLVVGNFLKEQLNEEREKAATLESELRVKKDELKRAKQRVEEMTLLQNMSAGDREARLHDQVCHLTTQIQVANDHIERLLADLQAQIPSAAPFLPDLILELERLHELLGGPESARRTALTPPIEASTKTSTAGKRAICPSEADFAEATTGWGDGSGPSEAAASGQKETACQDV</sequence>